<dbReference type="GO" id="GO:0051787">
    <property type="term" value="F:misfolded protein binding"/>
    <property type="evidence" value="ECO:0007669"/>
    <property type="project" value="TreeGrafter"/>
</dbReference>
<keyword evidence="5" id="KW-1185">Reference proteome</keyword>
<evidence type="ECO:0000313" key="4">
    <source>
        <dbReference type="EMBL" id="RKP39557.1"/>
    </source>
</evidence>
<dbReference type="STRING" id="215637.A0A4Q0A0M9"/>
<evidence type="ECO:0000313" key="5">
    <source>
        <dbReference type="Proteomes" id="UP000268162"/>
    </source>
</evidence>
<organism evidence="4 5">
    <name type="scientific">Dimargaris cristalligena</name>
    <dbReference type="NCBI Taxonomy" id="215637"/>
    <lineage>
        <taxon>Eukaryota</taxon>
        <taxon>Fungi</taxon>
        <taxon>Fungi incertae sedis</taxon>
        <taxon>Zoopagomycota</taxon>
        <taxon>Kickxellomycotina</taxon>
        <taxon>Dimargaritomycetes</taxon>
        <taxon>Dimargaritales</taxon>
        <taxon>Dimargaritaceae</taxon>
        <taxon>Dimargaris</taxon>
    </lineage>
</organism>
<feature type="transmembrane region" description="Helical" evidence="2">
    <location>
        <begin position="47"/>
        <end position="66"/>
    </location>
</feature>
<keyword evidence="2" id="KW-0472">Membrane</keyword>
<dbReference type="InterPro" id="IPR051948">
    <property type="entry name" value="Hsp70_co-chaperone_J-domain"/>
</dbReference>
<dbReference type="PROSITE" id="PS50076">
    <property type="entry name" value="DNAJ_2"/>
    <property type="match status" value="1"/>
</dbReference>
<dbReference type="GO" id="GO:0005783">
    <property type="term" value="C:endoplasmic reticulum"/>
    <property type="evidence" value="ECO:0007669"/>
    <property type="project" value="TreeGrafter"/>
</dbReference>
<dbReference type="GO" id="GO:0051087">
    <property type="term" value="F:protein-folding chaperone binding"/>
    <property type="evidence" value="ECO:0007669"/>
    <property type="project" value="TreeGrafter"/>
</dbReference>
<protein>
    <submittedName>
        <fullName evidence="4">DnaJ domain-containing protein</fullName>
    </submittedName>
</protein>
<dbReference type="SUPFAM" id="SSF46565">
    <property type="entry name" value="Chaperone J-domain"/>
    <property type="match status" value="1"/>
</dbReference>
<dbReference type="InterPro" id="IPR001623">
    <property type="entry name" value="DnaJ_domain"/>
</dbReference>
<feature type="non-terminal residue" evidence="4">
    <location>
        <position position="206"/>
    </location>
</feature>
<proteinExistence type="predicted"/>
<evidence type="ECO:0000259" key="3">
    <source>
        <dbReference type="PROSITE" id="PS50076"/>
    </source>
</evidence>
<keyword evidence="2" id="KW-1133">Transmembrane helix</keyword>
<dbReference type="AlphaFoldDB" id="A0A4Q0A0M9"/>
<dbReference type="Gene3D" id="1.10.287.110">
    <property type="entry name" value="DnaJ domain"/>
    <property type="match status" value="1"/>
</dbReference>
<dbReference type="SMART" id="SM00271">
    <property type="entry name" value="DnaJ"/>
    <property type="match status" value="1"/>
</dbReference>
<evidence type="ECO:0000256" key="2">
    <source>
        <dbReference type="SAM" id="Phobius"/>
    </source>
</evidence>
<keyword evidence="1" id="KW-0143">Chaperone</keyword>
<evidence type="ECO:0000256" key="1">
    <source>
        <dbReference type="ARBA" id="ARBA00023186"/>
    </source>
</evidence>
<dbReference type="EMBL" id="ML002261">
    <property type="protein sequence ID" value="RKP39557.1"/>
    <property type="molecule type" value="Genomic_DNA"/>
</dbReference>
<sequence length="206" mass="24080">MEMWDSFLGWAILPNFLISFLQKQYYSFRPADQPPPGSARYRTHNRRFYTLVVVAYLVYSIGQALYRIPPNHYQLLQVDPSNFTPKELRTNFRRLSLQHHPDKSASGDETMMIRLRQAYEALNDPAKRLGYEVMGSSYLKCSHCSTFQDYVREARSSLMGHYIRSGIMLVIFHFINKDQFGRVVRIMGIILLASLELYLLTRVNTP</sequence>
<accession>A0A4Q0A0M9</accession>
<reference evidence="5" key="1">
    <citation type="journal article" date="2018" name="Nat. Microbiol.">
        <title>Leveraging single-cell genomics to expand the fungal tree of life.</title>
        <authorList>
            <person name="Ahrendt S.R."/>
            <person name="Quandt C.A."/>
            <person name="Ciobanu D."/>
            <person name="Clum A."/>
            <person name="Salamov A."/>
            <person name="Andreopoulos B."/>
            <person name="Cheng J.F."/>
            <person name="Woyke T."/>
            <person name="Pelin A."/>
            <person name="Henrissat B."/>
            <person name="Reynolds N.K."/>
            <person name="Benny G.L."/>
            <person name="Smith M.E."/>
            <person name="James T.Y."/>
            <person name="Grigoriev I.V."/>
        </authorList>
    </citation>
    <scope>NUCLEOTIDE SEQUENCE [LARGE SCALE GENOMIC DNA]</scope>
    <source>
        <strain evidence="5">RSA 468</strain>
    </source>
</reference>
<dbReference type="PANTHER" id="PTHR44360:SF1">
    <property type="entry name" value="DNAJ HOMOLOG SUBFAMILY B MEMBER 9"/>
    <property type="match status" value="1"/>
</dbReference>
<feature type="domain" description="J" evidence="3">
    <location>
        <begin position="71"/>
        <end position="135"/>
    </location>
</feature>
<dbReference type="Proteomes" id="UP000268162">
    <property type="component" value="Unassembled WGS sequence"/>
</dbReference>
<gene>
    <name evidence="4" type="ORF">BJ085DRAFT_560</name>
</gene>
<dbReference type="PANTHER" id="PTHR44360">
    <property type="entry name" value="DNAJ HOMOLOG SUBFAMILY B MEMBER 9"/>
    <property type="match status" value="1"/>
</dbReference>
<keyword evidence="2" id="KW-0812">Transmembrane</keyword>
<feature type="transmembrane region" description="Helical" evidence="2">
    <location>
        <begin position="6"/>
        <end position="26"/>
    </location>
</feature>
<dbReference type="GO" id="GO:0036503">
    <property type="term" value="P:ERAD pathway"/>
    <property type="evidence" value="ECO:0007669"/>
    <property type="project" value="TreeGrafter"/>
</dbReference>
<dbReference type="Pfam" id="PF00226">
    <property type="entry name" value="DnaJ"/>
    <property type="match status" value="1"/>
</dbReference>
<name>A0A4Q0A0M9_9FUNG</name>
<dbReference type="CDD" id="cd06257">
    <property type="entry name" value="DnaJ"/>
    <property type="match status" value="1"/>
</dbReference>
<dbReference type="InterPro" id="IPR036869">
    <property type="entry name" value="J_dom_sf"/>
</dbReference>